<gene>
    <name evidence="9" type="primary">rpoA2</name>
    <name evidence="9" type="ORF">NIOZUU159_00103</name>
</gene>
<dbReference type="SUPFAM" id="SSF64484">
    <property type="entry name" value="beta and beta-prime subunits of DNA dependent RNA-polymerase"/>
    <property type="match status" value="1"/>
</dbReference>
<evidence type="ECO:0000259" key="8">
    <source>
        <dbReference type="Pfam" id="PF04998"/>
    </source>
</evidence>
<accession>A0A7S9SSX8</accession>
<keyword evidence="5" id="KW-0804">Transcription</keyword>
<dbReference type="InterPro" id="IPR038593">
    <property type="entry name" value="RNA_pol_Rpb1_7_sf"/>
</dbReference>
<evidence type="ECO:0000313" key="9">
    <source>
        <dbReference type="EMBL" id="QPI16612.1"/>
    </source>
</evidence>
<evidence type="ECO:0000256" key="2">
    <source>
        <dbReference type="ARBA" id="ARBA00022478"/>
    </source>
</evidence>
<reference evidence="9" key="1">
    <citation type="submission" date="2020-08" db="EMBL/GenBank/DDBJ databases">
        <title>Bridging the membrane lipid divide: bacteria of the FCB group superphylum have the potential to synthesize archaeal ether lipids.</title>
        <authorList>
            <person name="Villanueva L."/>
            <person name="von Meijenfeldt F.A.B."/>
            <person name="Westbye A.B."/>
            <person name="Yadav S."/>
            <person name="Hopmans E.C."/>
            <person name="Dutilh B.E."/>
            <person name="Sinninghe Damste J.S."/>
        </authorList>
    </citation>
    <scope>NUCLEOTIDE SEQUENCE</scope>
    <source>
        <strain evidence="9">NIOZ-UU159</strain>
    </source>
</reference>
<dbReference type="EC" id="2.7.7.6" evidence="1"/>
<proteinExistence type="predicted"/>
<evidence type="ECO:0000256" key="3">
    <source>
        <dbReference type="ARBA" id="ARBA00022679"/>
    </source>
</evidence>
<evidence type="ECO:0000259" key="7">
    <source>
        <dbReference type="Pfam" id="PF04990"/>
    </source>
</evidence>
<dbReference type="InterPro" id="IPR045867">
    <property type="entry name" value="DNA-dir_RpoC_beta_prime"/>
</dbReference>
<keyword evidence="3 9" id="KW-0808">Transferase</keyword>
<dbReference type="PANTHER" id="PTHR19376">
    <property type="entry name" value="DNA-DIRECTED RNA POLYMERASE"/>
    <property type="match status" value="1"/>
</dbReference>
<dbReference type="EMBL" id="MW030587">
    <property type="protein sequence ID" value="QPI16612.1"/>
    <property type="molecule type" value="Genomic_DNA"/>
</dbReference>
<protein>
    <recommendedName>
        <fullName evidence="1">DNA-directed RNA polymerase</fullName>
        <ecNumber evidence="1">2.7.7.6</ecNumber>
    </recommendedName>
</protein>
<feature type="domain" description="RNA polymerase Rpb1" evidence="8">
    <location>
        <begin position="27"/>
        <end position="407"/>
    </location>
</feature>
<dbReference type="InterPro" id="IPR007081">
    <property type="entry name" value="RNA_pol_Rpb1_5"/>
</dbReference>
<evidence type="ECO:0000256" key="6">
    <source>
        <dbReference type="SAM" id="Coils"/>
    </source>
</evidence>
<dbReference type="Gene3D" id="1.10.150.390">
    <property type="match status" value="1"/>
</dbReference>
<evidence type="ECO:0000256" key="5">
    <source>
        <dbReference type="ARBA" id="ARBA00023163"/>
    </source>
</evidence>
<keyword evidence="6" id="KW-0175">Coiled coil</keyword>
<sequence>MCIKNNTQGTKFFHILLRIHLNPKKLIFHYHFTKEIFDWIIEQINEYFKQAIAQPGEMVGIVAAQTIGELGTQMTLDSFHVSGTAAAVKATSGVPRLKEILSATKKTKTPTLIIYMKQDVASIVNPDMNDDGEITDSRIDITKNHAMNIKNSIEITKLSDILEYSEIYWDNGEYYDTNIEKDQGIMKVYKEFEEIESNSCKARSSSPWVLRLVFNKSNMNLFGLKMIDIYTKLNLAYDKYIDCVYSDDNAEECVFRIKLTEIALKDIDDKDEIATIKAIEHNIVYQIILKGYKGIKKVSLNKKKYTKYNDENNKFDNIVEWVLDTDGTNLIDILANPNIDSSRTISNDIREIYDTLGIEAARNALYKELVAVTSEGSMNFRHMSLLIDTMTYKGQLMSIDRHGINRGDIGPLAKSSFEETTDMLINASIFAEYDKVNGVSANVMLGQQPPCGTGDSRILIDEEHMMELLKDLADEKEELEDIQEEEEETYNNCIENDLDIQFNLKQKDNKCYNLPEQKVKII</sequence>
<dbReference type="Pfam" id="PF04990">
    <property type="entry name" value="RNA_pol_Rpb1_7"/>
    <property type="match status" value="1"/>
</dbReference>
<dbReference type="GO" id="GO:0000428">
    <property type="term" value="C:DNA-directed RNA polymerase complex"/>
    <property type="evidence" value="ECO:0007669"/>
    <property type="project" value="UniProtKB-KW"/>
</dbReference>
<name>A0A7S9SSX8_9VIRU</name>
<dbReference type="GO" id="GO:0006351">
    <property type="term" value="P:DNA-templated transcription"/>
    <property type="evidence" value="ECO:0007669"/>
    <property type="project" value="InterPro"/>
</dbReference>
<dbReference type="PANTHER" id="PTHR19376:SF37">
    <property type="entry name" value="DNA-DIRECTED RNA POLYMERASE II SUBUNIT RPB1"/>
    <property type="match status" value="1"/>
</dbReference>
<dbReference type="GO" id="GO:0003677">
    <property type="term" value="F:DNA binding"/>
    <property type="evidence" value="ECO:0007669"/>
    <property type="project" value="InterPro"/>
</dbReference>
<keyword evidence="4 9" id="KW-0548">Nucleotidyltransferase</keyword>
<dbReference type="Pfam" id="PF04998">
    <property type="entry name" value="RNA_pol_Rpb1_5"/>
    <property type="match status" value="1"/>
</dbReference>
<feature type="domain" description="RNA polymerase Rpb1" evidence="7">
    <location>
        <begin position="156"/>
        <end position="290"/>
    </location>
</feature>
<evidence type="ECO:0000256" key="1">
    <source>
        <dbReference type="ARBA" id="ARBA00012418"/>
    </source>
</evidence>
<keyword evidence="2 9" id="KW-0240">DNA-directed RNA polymerase</keyword>
<evidence type="ECO:0000256" key="4">
    <source>
        <dbReference type="ARBA" id="ARBA00022695"/>
    </source>
</evidence>
<feature type="coiled-coil region" evidence="6">
    <location>
        <begin position="462"/>
        <end position="496"/>
    </location>
</feature>
<dbReference type="Gene3D" id="3.30.1360.140">
    <property type="match status" value="1"/>
</dbReference>
<dbReference type="GO" id="GO:0003899">
    <property type="term" value="F:DNA-directed RNA polymerase activity"/>
    <property type="evidence" value="ECO:0007669"/>
    <property type="project" value="UniProtKB-EC"/>
</dbReference>
<dbReference type="InterPro" id="IPR007073">
    <property type="entry name" value="RNA_pol_Rpb1_7"/>
</dbReference>
<organism evidence="9">
    <name type="scientific">Virus NIOZ-UU159</name>
    <dbReference type="NCBI Taxonomy" id="2763270"/>
    <lineage>
        <taxon>Viruses</taxon>
    </lineage>
</organism>